<dbReference type="OMA" id="NARMAHS"/>
<dbReference type="InterPro" id="IPR007714">
    <property type="entry name" value="CFA20_dom"/>
</dbReference>
<dbReference type="GeneID" id="8854930"/>
<reference evidence="3 4" key="1">
    <citation type="journal article" date="2010" name="Cell">
        <title>The genome of Naegleria gruberi illuminates early eukaryotic versatility.</title>
        <authorList>
            <person name="Fritz-Laylin L.K."/>
            <person name="Prochnik S.E."/>
            <person name="Ginger M.L."/>
            <person name="Dacks J.B."/>
            <person name="Carpenter M.L."/>
            <person name="Field M.C."/>
            <person name="Kuo A."/>
            <person name="Paredez A."/>
            <person name="Chapman J."/>
            <person name="Pham J."/>
            <person name="Shu S."/>
            <person name="Neupane R."/>
            <person name="Cipriano M."/>
            <person name="Mancuso J."/>
            <person name="Tu H."/>
            <person name="Salamov A."/>
            <person name="Lindquist E."/>
            <person name="Shapiro H."/>
            <person name="Lucas S."/>
            <person name="Grigoriev I.V."/>
            <person name="Cande W.Z."/>
            <person name="Fulton C."/>
            <person name="Rokhsar D.S."/>
            <person name="Dawson S.C."/>
        </authorList>
    </citation>
    <scope>NUCLEOTIDE SEQUENCE [LARGE SCALE GENOMIC DNA]</scope>
    <source>
        <strain evidence="3 4">NEG-M</strain>
    </source>
</reference>
<dbReference type="STRING" id="5762.D2VRF0"/>
<evidence type="ECO:0000259" key="2">
    <source>
        <dbReference type="Pfam" id="PF05018"/>
    </source>
</evidence>
<feature type="compositionally biased region" description="Polar residues" evidence="1">
    <location>
        <begin position="303"/>
        <end position="342"/>
    </location>
</feature>
<feature type="compositionally biased region" description="Acidic residues" evidence="1">
    <location>
        <begin position="457"/>
        <end position="466"/>
    </location>
</feature>
<dbReference type="PANTHER" id="PTHR12458">
    <property type="entry name" value="ORF PROTEIN"/>
    <property type="match status" value="1"/>
</dbReference>
<dbReference type="InParanoid" id="D2VRF0"/>
<dbReference type="VEuPathDB" id="AmoebaDB:NAEGRDRAFT_80970"/>
<organism evidence="4">
    <name type="scientific">Naegleria gruberi</name>
    <name type="common">Amoeba</name>
    <dbReference type="NCBI Taxonomy" id="5762"/>
    <lineage>
        <taxon>Eukaryota</taxon>
        <taxon>Discoba</taxon>
        <taxon>Heterolobosea</taxon>
        <taxon>Tetramitia</taxon>
        <taxon>Eutetramitia</taxon>
        <taxon>Vahlkampfiidae</taxon>
        <taxon>Naegleria</taxon>
    </lineage>
</organism>
<gene>
    <name evidence="3" type="ORF">NAEGRDRAFT_80970</name>
</gene>
<feature type="domain" description="CFA20" evidence="2">
    <location>
        <begin position="13"/>
        <end position="174"/>
    </location>
</feature>
<feature type="compositionally biased region" description="Acidic residues" evidence="1">
    <location>
        <begin position="476"/>
        <end position="495"/>
    </location>
</feature>
<dbReference type="AlphaFoldDB" id="D2VRF0"/>
<dbReference type="eggNOG" id="KOG3213">
    <property type="taxonomic scope" value="Eukaryota"/>
</dbReference>
<feature type="region of interest" description="Disordered" evidence="1">
    <location>
        <begin position="435"/>
        <end position="504"/>
    </location>
</feature>
<protein>
    <recommendedName>
        <fullName evidence="2">CFA20 domain-containing protein</fullName>
    </recommendedName>
</protein>
<dbReference type="Pfam" id="PF05018">
    <property type="entry name" value="CFA20_dom"/>
    <property type="match status" value="1"/>
</dbReference>
<dbReference type="OrthoDB" id="10261083at2759"/>
<feature type="compositionally biased region" description="Polar residues" evidence="1">
    <location>
        <begin position="435"/>
        <end position="450"/>
    </location>
</feature>
<dbReference type="Proteomes" id="UP000006671">
    <property type="component" value="Unassembled WGS sequence"/>
</dbReference>
<dbReference type="EMBL" id="GG738891">
    <property type="protein sequence ID" value="EFC40659.1"/>
    <property type="molecule type" value="Genomic_DNA"/>
</dbReference>
<evidence type="ECO:0000256" key="1">
    <source>
        <dbReference type="SAM" id="MobiDB-lite"/>
    </source>
</evidence>
<keyword evidence="4" id="KW-1185">Reference proteome</keyword>
<dbReference type="KEGG" id="ngr:NAEGRDRAFT_80970"/>
<dbReference type="RefSeq" id="XP_002673403.1">
    <property type="nucleotide sequence ID" value="XM_002673357.1"/>
</dbReference>
<accession>D2VRF0</accession>
<sequence>MSTNLASSSGDSIELLSTQGSSALANIAIKNTKMVKKEFDKEVKSFVVCIEGSSFHTTNIELPKSTTSTLQIMHRYLVLQCCIGSVFQIEIHIRDKKQIKKRLIFSSSFKTVTKTQLHTQIPISDVVKSGEWMNLCFDLQELTSMSFNDKEEYYCMDRISIGPACTLRKIYSLRQNPVTEALIPKKLAFTHMGDNNVCMIDASSYLTEEEKLALKKKPLAIEKPLNTSKDKPHIAFGRRMAKTSNRPNTTNIDMSESILDQSSFLTEPKPQTALPRMITTPNTTSPTNSKALVMQGAKPITKTAKQNNKSQVQSKLGSSNKQQNHVLLISHSNIPNDSQISRYENREEQDDILEEDTQHYSIEELRILKKPPKEEYHPEHYQASASHDDMIIISEEDIGDELDDSPLYQPPPEAFSKKSIQKSYDNISNLEKSLTSVKLQDSRSTPSKNTLFRGMDNEDEDEEDTNSDLFGKTDFSDEEIEEEEGSNELEEEIANEEFSLQYPPRKSIKTINSYKFKEEKRYNPQLFEDDDIVLLDEDHMEPKRSKHDSFIERNTMLASLTEEDEEYVNKSSSVSQSIPSRVCTVNVGMDEYIEESNSRRMFDGFEEEEDLYEENLVQSFEY</sequence>
<evidence type="ECO:0000313" key="3">
    <source>
        <dbReference type="EMBL" id="EFC40659.1"/>
    </source>
</evidence>
<dbReference type="InterPro" id="IPR040441">
    <property type="entry name" value="CFA20/CFAP20DC"/>
</dbReference>
<name>D2VRF0_NAEGR</name>
<evidence type="ECO:0000313" key="4">
    <source>
        <dbReference type="Proteomes" id="UP000006671"/>
    </source>
</evidence>
<feature type="region of interest" description="Disordered" evidence="1">
    <location>
        <begin position="301"/>
        <end position="349"/>
    </location>
</feature>
<proteinExistence type="predicted"/>